<name>A0AB39QWQ1_9ACTN</name>
<dbReference type="InterPro" id="IPR027417">
    <property type="entry name" value="P-loop_NTPase"/>
</dbReference>
<protein>
    <submittedName>
        <fullName evidence="1">ATP-binding protein</fullName>
    </submittedName>
</protein>
<dbReference type="PANTHER" id="PTHR34704">
    <property type="entry name" value="ATPASE"/>
    <property type="match status" value="1"/>
</dbReference>
<dbReference type="RefSeq" id="WP_369225971.1">
    <property type="nucleotide sequence ID" value="NZ_CP163441.1"/>
</dbReference>
<proteinExistence type="predicted"/>
<dbReference type="GO" id="GO:0005524">
    <property type="term" value="F:ATP binding"/>
    <property type="evidence" value="ECO:0007669"/>
    <property type="project" value="UniProtKB-KW"/>
</dbReference>
<dbReference type="EMBL" id="CP163441">
    <property type="protein sequence ID" value="XDQ46952.1"/>
    <property type="molecule type" value="Genomic_DNA"/>
</dbReference>
<evidence type="ECO:0000313" key="1">
    <source>
        <dbReference type="EMBL" id="XDQ46952.1"/>
    </source>
</evidence>
<keyword evidence="1" id="KW-0067">ATP-binding</keyword>
<dbReference type="Gene3D" id="3.40.50.300">
    <property type="entry name" value="P-loop containing nucleotide triphosphate hydrolases"/>
    <property type="match status" value="1"/>
</dbReference>
<organism evidence="1">
    <name type="scientific">Streptomyces sp. R39</name>
    <dbReference type="NCBI Taxonomy" id="3238631"/>
    <lineage>
        <taxon>Bacteria</taxon>
        <taxon>Bacillati</taxon>
        <taxon>Actinomycetota</taxon>
        <taxon>Actinomycetes</taxon>
        <taxon>Kitasatosporales</taxon>
        <taxon>Streptomycetaceae</taxon>
        <taxon>Streptomyces</taxon>
    </lineage>
</organism>
<keyword evidence="1" id="KW-0547">Nucleotide-binding</keyword>
<gene>
    <name evidence="1" type="ORF">AB5J52_34420</name>
</gene>
<reference evidence="1" key="1">
    <citation type="submission" date="2024-07" db="EMBL/GenBank/DDBJ databases">
        <authorList>
            <person name="Yu S.T."/>
        </authorList>
    </citation>
    <scope>NUCLEOTIDE SEQUENCE</scope>
    <source>
        <strain evidence="1">R39</strain>
    </source>
</reference>
<accession>A0AB39QWQ1</accession>
<dbReference type="AlphaFoldDB" id="A0AB39QWQ1"/>
<sequence length="497" mass="54076">MPSSSDIPPPGKPHKVFDRDAEWQELVAFACDRRPEVRLGVVSGRLRQGKTYLLEALTSALGGFYFGAQQGTQAESLSHLAGEFARYTNDSCAPHWHGWEDAVDDLLALGDRCPTPIVIDEFPDLVRQSPSLPSVLHGVYRRHDGGRPGRARLLLSGSSLPLMHRLFSTASPLHELSDLHLTLRPFDYRRAACFWGIDDPALALLVHAVVGGTPAYRHAYVHEDSPTGREDFDAWVCRTVLNPGRPLYREAYHLLQEETDHKDRALCHSALSAVATGCATQGQVADCLGAPLTDTARCLGLLREHGLLHSEPDAFRPSLVRLCVAEPLLAFEHAVVRPHRSALAQQDAVAVWKHARPGFDSMVARSHFAQICRDWALHFAGPDVFGAPARSAAHGSVADPAHSGGADVAAEVVVRGHGGVRKGTLLSVGLARWDEVMDLVHLEHLRGLLDVLADRGEDITHARPACYSGAGFSPALRAAEAQGQVTLVGLDRLYGRR</sequence>
<dbReference type="SUPFAM" id="SSF52540">
    <property type="entry name" value="P-loop containing nucleoside triphosphate hydrolases"/>
    <property type="match status" value="1"/>
</dbReference>
<dbReference type="PANTHER" id="PTHR34704:SF1">
    <property type="entry name" value="ATPASE"/>
    <property type="match status" value="1"/>
</dbReference>